<feature type="compositionally biased region" description="Polar residues" evidence="1">
    <location>
        <begin position="58"/>
        <end position="73"/>
    </location>
</feature>
<comment type="caution">
    <text evidence="2">The sequence shown here is derived from an EMBL/GenBank/DDBJ whole genome shotgun (WGS) entry which is preliminary data.</text>
</comment>
<proteinExistence type="predicted"/>
<accession>A0A0F9GTB0</accession>
<evidence type="ECO:0000256" key="1">
    <source>
        <dbReference type="SAM" id="MobiDB-lite"/>
    </source>
</evidence>
<evidence type="ECO:0000313" key="2">
    <source>
        <dbReference type="EMBL" id="KKL93871.1"/>
    </source>
</evidence>
<protein>
    <submittedName>
        <fullName evidence="2">Uncharacterized protein</fullName>
    </submittedName>
</protein>
<dbReference type="EMBL" id="LAZR01019077">
    <property type="protein sequence ID" value="KKL93871.1"/>
    <property type="molecule type" value="Genomic_DNA"/>
</dbReference>
<feature type="region of interest" description="Disordered" evidence="1">
    <location>
        <begin position="52"/>
        <end position="122"/>
    </location>
</feature>
<organism evidence="2">
    <name type="scientific">marine sediment metagenome</name>
    <dbReference type="NCBI Taxonomy" id="412755"/>
    <lineage>
        <taxon>unclassified sequences</taxon>
        <taxon>metagenomes</taxon>
        <taxon>ecological metagenomes</taxon>
    </lineage>
</organism>
<name>A0A0F9GTB0_9ZZZZ</name>
<sequence length="122" mass="13534">MILPSGRLVAENPGTARLLDLGFRIAGDEAHPSVREEIVPNPRKKYEHFRLESHQEQDVQATPGQPAQKSTQFDIADGDDGLRGADWTPTARVPSAGEREAAAWPRRTIARAGPFRSRQILR</sequence>
<dbReference type="AlphaFoldDB" id="A0A0F9GTB0"/>
<gene>
    <name evidence="2" type="ORF">LCGC14_1870390</name>
</gene>
<reference evidence="2" key="1">
    <citation type="journal article" date="2015" name="Nature">
        <title>Complex archaea that bridge the gap between prokaryotes and eukaryotes.</title>
        <authorList>
            <person name="Spang A."/>
            <person name="Saw J.H."/>
            <person name="Jorgensen S.L."/>
            <person name="Zaremba-Niedzwiedzka K."/>
            <person name="Martijn J."/>
            <person name="Lind A.E."/>
            <person name="van Eijk R."/>
            <person name="Schleper C."/>
            <person name="Guy L."/>
            <person name="Ettema T.J."/>
        </authorList>
    </citation>
    <scope>NUCLEOTIDE SEQUENCE</scope>
</reference>